<dbReference type="InterPro" id="IPR027417">
    <property type="entry name" value="P-loop_NTPase"/>
</dbReference>
<dbReference type="Pfam" id="PF21010">
    <property type="entry name" value="HA2_C"/>
    <property type="match status" value="1"/>
</dbReference>
<dbReference type="Pfam" id="PF24899">
    <property type="entry name" value="UBA_DHX29"/>
    <property type="match status" value="1"/>
</dbReference>
<dbReference type="PANTHER" id="PTHR18934">
    <property type="entry name" value="ATP-DEPENDENT RNA HELICASE"/>
    <property type="match status" value="1"/>
</dbReference>
<dbReference type="PROSITE" id="PS51194">
    <property type="entry name" value="HELICASE_CTER"/>
    <property type="match status" value="1"/>
</dbReference>
<keyword evidence="9" id="KW-0648">Protein biosynthesis</keyword>
<proteinExistence type="inferred from homology"/>
<dbReference type="InterPro" id="IPR007502">
    <property type="entry name" value="Helicase-assoc_dom"/>
</dbReference>
<comment type="catalytic activity">
    <reaction evidence="11">
        <text>ATP + H2O = ADP + phosphate + H(+)</text>
        <dbReference type="Rhea" id="RHEA:13065"/>
        <dbReference type="ChEBI" id="CHEBI:15377"/>
        <dbReference type="ChEBI" id="CHEBI:15378"/>
        <dbReference type="ChEBI" id="CHEBI:30616"/>
        <dbReference type="ChEBI" id="CHEBI:43474"/>
        <dbReference type="ChEBI" id="CHEBI:456216"/>
        <dbReference type="EC" id="3.6.4.13"/>
    </reaction>
</comment>
<dbReference type="PROSITE" id="PS00690">
    <property type="entry name" value="DEAH_ATP_HELICASE"/>
    <property type="match status" value="1"/>
</dbReference>
<organism evidence="15 16">
    <name type="scientific">Acaulospora morrowiae</name>
    <dbReference type="NCBI Taxonomy" id="94023"/>
    <lineage>
        <taxon>Eukaryota</taxon>
        <taxon>Fungi</taxon>
        <taxon>Fungi incertae sedis</taxon>
        <taxon>Mucoromycota</taxon>
        <taxon>Glomeromycotina</taxon>
        <taxon>Glomeromycetes</taxon>
        <taxon>Diversisporales</taxon>
        <taxon>Acaulosporaceae</taxon>
        <taxon>Acaulospora</taxon>
    </lineage>
</organism>
<evidence type="ECO:0000256" key="1">
    <source>
        <dbReference type="ARBA" id="ARBA00008792"/>
    </source>
</evidence>
<sequence length="1457" mass="165695">MPPKSKKKKNTNPARGFSTTSIPSKPKEINKEISTQSDENDKNSSEKINVSTDSSTQITADDFKIEDNELDDMIPTIEKLRDLNSKKVDSHFKDLSLEESIVDVNRLPTLKLEANIELKIDNYIKKIGYQEQDTKFDSVMDPKNKKERERVLAKLDFVYLILKRLGFAITDIEECMKKICSFDLQPALDWLCINVSPEMLPAGFSDKIYYDTVGADIKFVPKNSSTISQPPSDPMEPMTHEEEISPSHEHNEDISHLKSRILDAVGKAEFDSDDDVMIDPTEEYAELKSKLIALEKMMKSSDNSEVASHIDTIRAKLKVLEGDYLFDRKKAEKLFKEKQKRIDREEAIKRPKSQSDREEKIESKTKGSNLLGFSLQDEDDGDLFGGLLNILSSEEAEKSESAVAKNNRTCILREMPVHDSWTGKMPKEILRETCRKIDSQVKVIFHKEPTVGGNSINKAGVKIFWSGGKENNFTMKDEGCRTVEEAENYVSTLALFDLTDLPLYRSFPPSYKDLWLELAEAKNFEVNKDRTKSEKEKITFLLSVVDSKIERINAIRETLKEEVETIEHANVVPNKIIPKAQYDDISAEGAAMKKAFVNRQSHKSYNDLLAKRKLLPIYSYREELLRKLNSNQVIIVSGETGCGKSTQVPQFIAEHMLLSGYGDHCNIICTQPRRISAVSIALRVSLEMGDMPGTIGSMKSLVGYQIQLESRISYSNVLTFCTNGILLRRLESDRLLTDVSHIIVDEVHERTLESDFLLIVLKGLLQRRPDLKRVLLFDLLIILMSATLEAQKFSQYFYNCPVVDIPGKTFPVTVKYLEDVIEETGYMIDEGDEYARKVFRQIRDEGTISVTGRGNSTSKVHFEVEDQYTYDDFPIPNEELASFSQRTQSALRRLDFDKINYDLIISLLNFICVQKEDNSSTATNVLSDIPPDGAILIFLPGMPEILRLHDRLRADRHFQDETQFLVYPLHSLISSESQSAAFEIPPEGVRKIVLASNIAETGITIPDITIVIDTGKVNQIRYDESKKITNLQETFVARANARQRRGRAGRVRNGICFHLFTKWKHDHQMADYERPEILRLPLLELCLKIKVCELGNISDVLSEAVDAPTNKAIENAITTLQEVQALTSEEQLTPLGIHLSHIPVDVHIGKMLLFGAIFRCLDPILTIAAMLSYRGPFLTLFGKESESDSARNKFKYGDSDLLTMYSAYCKWKSTYEKHGSGKVLREFCQTNFLNGQNLRMIEDLKKQFLSLLVNIGFVQLHENMKAELGRQVFGPKTMCRVPVVYDTNSSSTHIINAVIAAGLYPRVIHRDSKKNQFDTMIGHELRQVFIHPSSINFPLQSANASSLGKDWFVYNTMMQTNKLYVRETSLVEVVDLVLFGREIDVKHEIRILSIDEWIRLQCPAKTATLLKYLRGQLNKILKYKIDRPEAELDGEQQGWLDLILEVLESCEETSGKA</sequence>
<dbReference type="InterPro" id="IPR002464">
    <property type="entry name" value="DNA/RNA_helicase_DEAH_CS"/>
</dbReference>
<dbReference type="SUPFAM" id="SSF52540">
    <property type="entry name" value="P-loop containing nucleoside triphosphate hydrolases"/>
    <property type="match status" value="1"/>
</dbReference>
<dbReference type="OrthoDB" id="5600252at2759"/>
<dbReference type="GO" id="GO:1990904">
    <property type="term" value="C:ribonucleoprotein complex"/>
    <property type="evidence" value="ECO:0007669"/>
    <property type="project" value="UniProtKB-ARBA"/>
</dbReference>
<dbReference type="GO" id="GO:0016787">
    <property type="term" value="F:hydrolase activity"/>
    <property type="evidence" value="ECO:0007669"/>
    <property type="project" value="UniProtKB-KW"/>
</dbReference>
<keyword evidence="16" id="KW-1185">Reference proteome</keyword>
<keyword evidence="4" id="KW-0396">Initiation factor</keyword>
<comment type="similarity">
    <text evidence="1">Belongs to the DEAD box helicase family. DEAH subfamily.</text>
</comment>
<evidence type="ECO:0000256" key="2">
    <source>
        <dbReference type="ARBA" id="ARBA00012552"/>
    </source>
</evidence>
<dbReference type="GO" id="GO:0003724">
    <property type="term" value="F:RNA helicase activity"/>
    <property type="evidence" value="ECO:0007669"/>
    <property type="project" value="UniProtKB-EC"/>
</dbReference>
<evidence type="ECO:0000259" key="14">
    <source>
        <dbReference type="PROSITE" id="PS51194"/>
    </source>
</evidence>
<dbReference type="InterPro" id="IPR056890">
    <property type="entry name" value="UBA_DHX29-like"/>
</dbReference>
<feature type="domain" description="Helicase ATP-binding" evidence="13">
    <location>
        <begin position="625"/>
        <end position="806"/>
    </location>
</feature>
<reference evidence="15" key="1">
    <citation type="submission" date="2021-06" db="EMBL/GenBank/DDBJ databases">
        <authorList>
            <person name="Kallberg Y."/>
            <person name="Tangrot J."/>
            <person name="Rosling A."/>
        </authorList>
    </citation>
    <scope>NUCLEOTIDE SEQUENCE</scope>
    <source>
        <strain evidence="15">CL551</strain>
    </source>
</reference>
<evidence type="ECO:0000256" key="12">
    <source>
        <dbReference type="SAM" id="MobiDB-lite"/>
    </source>
</evidence>
<keyword evidence="5" id="KW-0547">Nucleotide-binding</keyword>
<dbReference type="Proteomes" id="UP000789342">
    <property type="component" value="Unassembled WGS sequence"/>
</dbReference>
<evidence type="ECO:0000256" key="11">
    <source>
        <dbReference type="ARBA" id="ARBA00047984"/>
    </source>
</evidence>
<keyword evidence="3" id="KW-0963">Cytoplasm</keyword>
<dbReference type="Pfam" id="PF00271">
    <property type="entry name" value="Helicase_C"/>
    <property type="match status" value="1"/>
</dbReference>
<evidence type="ECO:0000256" key="5">
    <source>
        <dbReference type="ARBA" id="ARBA00022741"/>
    </source>
</evidence>
<dbReference type="SMART" id="SM00490">
    <property type="entry name" value="HELICc"/>
    <property type="match status" value="1"/>
</dbReference>
<evidence type="ECO:0000259" key="13">
    <source>
        <dbReference type="PROSITE" id="PS51192"/>
    </source>
</evidence>
<protein>
    <recommendedName>
        <fullName evidence="2">RNA helicase</fullName>
        <ecNumber evidence="2">3.6.4.13</ecNumber>
    </recommendedName>
</protein>
<evidence type="ECO:0000256" key="9">
    <source>
        <dbReference type="ARBA" id="ARBA00022917"/>
    </source>
</evidence>
<dbReference type="InterPro" id="IPR011709">
    <property type="entry name" value="DEAD-box_helicase_OB_fold"/>
</dbReference>
<dbReference type="Gene3D" id="3.40.50.300">
    <property type="entry name" value="P-loop containing nucleotide triphosphate hydrolases"/>
    <property type="match status" value="2"/>
</dbReference>
<keyword evidence="8" id="KW-0067">ATP-binding</keyword>
<dbReference type="InterPro" id="IPR011545">
    <property type="entry name" value="DEAD/DEAH_box_helicase_dom"/>
</dbReference>
<dbReference type="CDD" id="cd18791">
    <property type="entry name" value="SF2_C_RHA"/>
    <property type="match status" value="1"/>
</dbReference>
<dbReference type="CDD" id="cd17917">
    <property type="entry name" value="DEXHc_RHA-like"/>
    <property type="match status" value="1"/>
</dbReference>
<dbReference type="EMBL" id="CAJVPV010000943">
    <property type="protein sequence ID" value="CAG8480495.1"/>
    <property type="molecule type" value="Genomic_DNA"/>
</dbReference>
<evidence type="ECO:0000256" key="8">
    <source>
        <dbReference type="ARBA" id="ARBA00022840"/>
    </source>
</evidence>
<comment type="caution">
    <text evidence="15">The sequence shown here is derived from an EMBL/GenBank/DDBJ whole genome shotgun (WGS) entry which is preliminary data.</text>
</comment>
<accession>A0A9N8Z8A5</accession>
<dbReference type="GO" id="GO:0003743">
    <property type="term" value="F:translation initiation factor activity"/>
    <property type="evidence" value="ECO:0007669"/>
    <property type="project" value="UniProtKB-KW"/>
</dbReference>
<dbReference type="SMART" id="SM00847">
    <property type="entry name" value="HA2"/>
    <property type="match status" value="1"/>
</dbReference>
<dbReference type="GO" id="GO:0003723">
    <property type="term" value="F:RNA binding"/>
    <property type="evidence" value="ECO:0007669"/>
    <property type="project" value="TreeGrafter"/>
</dbReference>
<dbReference type="InterPro" id="IPR014001">
    <property type="entry name" value="Helicase_ATP-bd"/>
</dbReference>
<name>A0A9N8Z8A5_9GLOM</name>
<dbReference type="GO" id="GO:0005524">
    <property type="term" value="F:ATP binding"/>
    <property type="evidence" value="ECO:0007669"/>
    <property type="project" value="UniProtKB-KW"/>
</dbReference>
<keyword evidence="7" id="KW-0347">Helicase</keyword>
<feature type="region of interest" description="Disordered" evidence="12">
    <location>
        <begin position="1"/>
        <end position="56"/>
    </location>
</feature>
<dbReference type="PROSITE" id="PS51192">
    <property type="entry name" value="HELICASE_ATP_BIND_1"/>
    <property type="match status" value="1"/>
</dbReference>
<dbReference type="EC" id="3.6.4.13" evidence="2"/>
<keyword evidence="6" id="KW-0378">Hydrolase</keyword>
<evidence type="ECO:0000313" key="15">
    <source>
        <dbReference type="EMBL" id="CAG8480495.1"/>
    </source>
</evidence>
<dbReference type="SMART" id="SM00487">
    <property type="entry name" value="DEXDc"/>
    <property type="match status" value="1"/>
</dbReference>
<gene>
    <name evidence="15" type="ORF">AMORRO_LOCUS2284</name>
</gene>
<dbReference type="Gene3D" id="1.20.120.1080">
    <property type="match status" value="1"/>
</dbReference>
<feature type="compositionally biased region" description="Polar residues" evidence="12">
    <location>
        <begin position="46"/>
        <end position="56"/>
    </location>
</feature>
<evidence type="ECO:0000256" key="7">
    <source>
        <dbReference type="ARBA" id="ARBA00022806"/>
    </source>
</evidence>
<dbReference type="FunFam" id="3.40.50.300:FF:000325">
    <property type="entry name" value="ATP-dependent RNA helicase DHX29"/>
    <property type="match status" value="1"/>
</dbReference>
<evidence type="ECO:0000256" key="4">
    <source>
        <dbReference type="ARBA" id="ARBA00022540"/>
    </source>
</evidence>
<feature type="compositionally biased region" description="Basic residues" evidence="12">
    <location>
        <begin position="1"/>
        <end position="10"/>
    </location>
</feature>
<dbReference type="InterPro" id="IPR048333">
    <property type="entry name" value="HA2_WH"/>
</dbReference>
<feature type="region of interest" description="Disordered" evidence="12">
    <location>
        <begin position="345"/>
        <end position="364"/>
    </location>
</feature>
<keyword evidence="10" id="KW-0175">Coiled coil</keyword>
<dbReference type="FunFam" id="1.20.120.1080:FF:000002">
    <property type="entry name" value="Putative ATP-dependent RNA helicase DHX36"/>
    <property type="match status" value="1"/>
</dbReference>
<dbReference type="Pfam" id="PF00270">
    <property type="entry name" value="DEAD"/>
    <property type="match status" value="1"/>
</dbReference>
<evidence type="ECO:0000256" key="6">
    <source>
        <dbReference type="ARBA" id="ARBA00022801"/>
    </source>
</evidence>
<dbReference type="Pfam" id="PF04408">
    <property type="entry name" value="WHD_HA2"/>
    <property type="match status" value="1"/>
</dbReference>
<dbReference type="Pfam" id="PF26026">
    <property type="entry name" value="RNA_hel_CTD"/>
    <property type="match status" value="1"/>
</dbReference>
<dbReference type="Pfam" id="PF07717">
    <property type="entry name" value="OB_NTP_bind"/>
    <property type="match status" value="1"/>
</dbReference>
<evidence type="ECO:0000256" key="3">
    <source>
        <dbReference type="ARBA" id="ARBA00022490"/>
    </source>
</evidence>
<feature type="domain" description="Helicase C-terminal" evidence="14">
    <location>
        <begin position="921"/>
        <end position="1095"/>
    </location>
</feature>
<feature type="compositionally biased region" description="Polar residues" evidence="12">
    <location>
        <begin position="11"/>
        <end position="23"/>
    </location>
</feature>
<evidence type="ECO:0000313" key="16">
    <source>
        <dbReference type="Proteomes" id="UP000789342"/>
    </source>
</evidence>
<dbReference type="InterPro" id="IPR059023">
    <property type="entry name" value="RNA_hel_CTD"/>
</dbReference>
<evidence type="ECO:0000256" key="10">
    <source>
        <dbReference type="ARBA" id="ARBA00023054"/>
    </source>
</evidence>
<dbReference type="FunFam" id="3.40.50.300:FF:000500">
    <property type="entry name" value="ATP-dependent RNA helicase DHX29"/>
    <property type="match status" value="1"/>
</dbReference>
<dbReference type="InterPro" id="IPR001650">
    <property type="entry name" value="Helicase_C-like"/>
</dbReference>
<dbReference type="PANTHER" id="PTHR18934:SF145">
    <property type="entry name" value="ATP-DEPENDENT RNA HELICASE DHX57-RELATED"/>
    <property type="match status" value="1"/>
</dbReference>